<gene>
    <name evidence="2" type="ORF">ASZ90_014915</name>
</gene>
<dbReference type="AlphaFoldDB" id="A0A0W8F3G1"/>
<evidence type="ECO:0000256" key="1">
    <source>
        <dbReference type="SAM" id="Phobius"/>
    </source>
</evidence>
<feature type="transmembrane region" description="Helical" evidence="1">
    <location>
        <begin position="38"/>
        <end position="57"/>
    </location>
</feature>
<protein>
    <submittedName>
        <fullName evidence="2">Uncharacterized protein</fullName>
    </submittedName>
</protein>
<accession>A0A0W8F3G1</accession>
<comment type="caution">
    <text evidence="2">The sequence shown here is derived from an EMBL/GenBank/DDBJ whole genome shotgun (WGS) entry which is preliminary data.</text>
</comment>
<keyword evidence="1" id="KW-0472">Membrane</keyword>
<organism evidence="2">
    <name type="scientific">hydrocarbon metagenome</name>
    <dbReference type="NCBI Taxonomy" id="938273"/>
    <lineage>
        <taxon>unclassified sequences</taxon>
        <taxon>metagenomes</taxon>
        <taxon>ecological metagenomes</taxon>
    </lineage>
</organism>
<reference evidence="2" key="1">
    <citation type="journal article" date="2015" name="Proc. Natl. Acad. Sci. U.S.A.">
        <title>Networks of energetic and metabolic interactions define dynamics in microbial communities.</title>
        <authorList>
            <person name="Embree M."/>
            <person name="Liu J.K."/>
            <person name="Al-Bassam M.M."/>
            <person name="Zengler K."/>
        </authorList>
    </citation>
    <scope>NUCLEOTIDE SEQUENCE</scope>
</reference>
<evidence type="ECO:0000313" key="2">
    <source>
        <dbReference type="EMBL" id="KUG15424.1"/>
    </source>
</evidence>
<keyword evidence="1" id="KW-0812">Transmembrane</keyword>
<proteinExistence type="predicted"/>
<name>A0A0W8F3G1_9ZZZZ</name>
<keyword evidence="1" id="KW-1133">Transmembrane helix</keyword>
<sequence length="59" mass="6735">MEKSSKKQLSLICFLAGFVLVLVQDLKGFATIDPGFSWPWAVMFYSGLLLMIIGYYLRK</sequence>
<dbReference type="EMBL" id="LNQE01001557">
    <property type="protein sequence ID" value="KUG15424.1"/>
    <property type="molecule type" value="Genomic_DNA"/>
</dbReference>